<sequence>MLHIFVTYAYQKANQLPRVYGLDHFYSGRFRQIELKRLVRLWVIDDLNSRKCGTEDLLLPHARVFSRRGYDRTDPGGNGSMERVRFMGLYLSSAQLTRLYSWVEEGALRSSLGRGWPFGDVSCTAIFQRNTWELWSAMSYIRDKFSVGRSSTAVNNKNIDAVRRMIDTARYIVTYHEIRIQGKGVNFGVEHSNRCRNMDLLLQFQNKQQPTVWVYRNESKPTKMRSEVLLSG</sequence>
<dbReference type="EMBL" id="BGZK01001387">
    <property type="protein sequence ID" value="GBP78796.1"/>
    <property type="molecule type" value="Genomic_DNA"/>
</dbReference>
<comment type="caution">
    <text evidence="1">The sequence shown here is derived from an EMBL/GenBank/DDBJ whole genome shotgun (WGS) entry which is preliminary data.</text>
</comment>
<name>A0A4C1YRB9_EUMVA</name>
<accession>A0A4C1YRB9</accession>
<keyword evidence="2" id="KW-1185">Reference proteome</keyword>
<proteinExistence type="predicted"/>
<protein>
    <submittedName>
        <fullName evidence="1">Uncharacterized protein</fullName>
    </submittedName>
</protein>
<gene>
    <name evidence="1" type="ORF">EVAR_65305_1</name>
</gene>
<dbReference type="AlphaFoldDB" id="A0A4C1YRB9"/>
<reference evidence="1 2" key="1">
    <citation type="journal article" date="2019" name="Commun. Biol.">
        <title>The bagworm genome reveals a unique fibroin gene that provides high tensile strength.</title>
        <authorList>
            <person name="Kono N."/>
            <person name="Nakamura H."/>
            <person name="Ohtoshi R."/>
            <person name="Tomita M."/>
            <person name="Numata K."/>
            <person name="Arakawa K."/>
        </authorList>
    </citation>
    <scope>NUCLEOTIDE SEQUENCE [LARGE SCALE GENOMIC DNA]</scope>
</reference>
<evidence type="ECO:0000313" key="1">
    <source>
        <dbReference type="EMBL" id="GBP78796.1"/>
    </source>
</evidence>
<organism evidence="1 2">
    <name type="scientific">Eumeta variegata</name>
    <name type="common">Bagworm moth</name>
    <name type="synonym">Eumeta japonica</name>
    <dbReference type="NCBI Taxonomy" id="151549"/>
    <lineage>
        <taxon>Eukaryota</taxon>
        <taxon>Metazoa</taxon>
        <taxon>Ecdysozoa</taxon>
        <taxon>Arthropoda</taxon>
        <taxon>Hexapoda</taxon>
        <taxon>Insecta</taxon>
        <taxon>Pterygota</taxon>
        <taxon>Neoptera</taxon>
        <taxon>Endopterygota</taxon>
        <taxon>Lepidoptera</taxon>
        <taxon>Glossata</taxon>
        <taxon>Ditrysia</taxon>
        <taxon>Tineoidea</taxon>
        <taxon>Psychidae</taxon>
        <taxon>Oiketicinae</taxon>
        <taxon>Eumeta</taxon>
    </lineage>
</organism>
<dbReference type="Proteomes" id="UP000299102">
    <property type="component" value="Unassembled WGS sequence"/>
</dbReference>
<evidence type="ECO:0000313" key="2">
    <source>
        <dbReference type="Proteomes" id="UP000299102"/>
    </source>
</evidence>